<evidence type="ECO:0000313" key="2">
    <source>
        <dbReference type="EMBL" id="EJB45278.1"/>
    </source>
</evidence>
<dbReference type="Proteomes" id="UP000005483">
    <property type="component" value="Unassembled WGS sequence"/>
</dbReference>
<dbReference type="EMBL" id="AKOC01000002">
    <property type="protein sequence ID" value="EJB45278.1"/>
    <property type="molecule type" value="Genomic_DNA"/>
</dbReference>
<keyword evidence="1" id="KW-0812">Transmembrane</keyword>
<keyword evidence="1" id="KW-1133">Transmembrane helix</keyword>
<dbReference type="AlphaFoldDB" id="J0A787"/>
<evidence type="ECO:0000256" key="1">
    <source>
        <dbReference type="SAM" id="Phobius"/>
    </source>
</evidence>
<comment type="caution">
    <text evidence="2">The sequence shown here is derived from an EMBL/GenBank/DDBJ whole genome shotgun (WGS) entry which is preliminary data.</text>
</comment>
<feature type="transmembrane region" description="Helical" evidence="1">
    <location>
        <begin position="12"/>
        <end position="30"/>
    </location>
</feature>
<accession>J0A787</accession>
<sequence length="40" mass="4529">MASSAHNACFNSHFFTFLFKIFLGAFLKRLSLNKGINSTF</sequence>
<dbReference type="PATRIC" id="fig|992034.3.peg.169"/>
<evidence type="ECO:0000313" key="3">
    <source>
        <dbReference type="Proteomes" id="UP000005483"/>
    </source>
</evidence>
<keyword evidence="1" id="KW-0472">Membrane</keyword>
<protein>
    <submittedName>
        <fullName evidence="2">Uncharacterized protein</fullName>
    </submittedName>
</protein>
<gene>
    <name evidence="2" type="ORF">HPHPA9_0179</name>
</gene>
<name>J0A787_HELPX</name>
<organism evidence="2 3">
    <name type="scientific">Helicobacter pylori Hp A-9</name>
    <dbReference type="NCBI Taxonomy" id="992034"/>
    <lineage>
        <taxon>Bacteria</taxon>
        <taxon>Pseudomonadati</taxon>
        <taxon>Campylobacterota</taxon>
        <taxon>Epsilonproteobacteria</taxon>
        <taxon>Campylobacterales</taxon>
        <taxon>Helicobacteraceae</taxon>
        <taxon>Helicobacter</taxon>
    </lineage>
</organism>
<proteinExistence type="predicted"/>
<reference evidence="2 3" key="1">
    <citation type="submission" date="2012-04" db="EMBL/GenBank/DDBJ databases">
        <title>Genome sequence of Helicobacter pylori Hp A-9.</title>
        <authorList>
            <person name="Blanchard T.G."/>
            <person name="Czinn S.J."/>
            <person name="McCracken C."/>
            <person name="Abolude K."/>
            <person name="Maroo A."/>
            <person name="Santana-Cruz I."/>
            <person name="Tallon L.J."/>
            <person name="Ficke F.W.F."/>
        </authorList>
    </citation>
    <scope>NUCLEOTIDE SEQUENCE [LARGE SCALE GENOMIC DNA]</scope>
    <source>
        <strain evidence="2 3">Hp A-9</strain>
    </source>
</reference>